<evidence type="ECO:0000313" key="4">
    <source>
        <dbReference type="Proteomes" id="UP000281553"/>
    </source>
</evidence>
<dbReference type="Gene3D" id="2.60.120.10">
    <property type="entry name" value="Jelly Rolls"/>
    <property type="match status" value="1"/>
</dbReference>
<reference evidence="3 4" key="1">
    <citation type="submission" date="2018-11" db="EMBL/GenBank/DDBJ databases">
        <authorList>
            <consortium name="Pathogen Informatics"/>
        </authorList>
    </citation>
    <scope>NUCLEOTIDE SEQUENCE [LARGE SCALE GENOMIC DNA]</scope>
</reference>
<feature type="region of interest" description="Disordered" evidence="1">
    <location>
        <begin position="39"/>
        <end position="92"/>
    </location>
</feature>
<proteinExistence type="predicted"/>
<accession>A0A3P7L7R1</accession>
<keyword evidence="4" id="KW-1185">Reference proteome</keyword>
<feature type="compositionally biased region" description="Polar residues" evidence="1">
    <location>
        <begin position="48"/>
        <end position="66"/>
    </location>
</feature>
<evidence type="ECO:0000259" key="2">
    <source>
        <dbReference type="PROSITE" id="PS50042"/>
    </source>
</evidence>
<feature type="domain" description="Cyclic nucleotide-binding" evidence="2">
    <location>
        <begin position="1"/>
        <end position="46"/>
    </location>
</feature>
<sequence length="129" mass="13941">MEKRSANAVALSAQVDVLCLDRSNFIHLIGDLNEIRSKEYADDKRASESSSNTDVDTERSSPTSTRSWDEDTQGEVNRKPLTASNSVSAAKGRQSILQEDLAPIAILGIGGFGRVELVSLPIALHKLTS</sequence>
<dbReference type="AlphaFoldDB" id="A0A3P7L7R1"/>
<evidence type="ECO:0000256" key="1">
    <source>
        <dbReference type="SAM" id="MobiDB-lite"/>
    </source>
</evidence>
<protein>
    <recommendedName>
        <fullName evidence="2">Cyclic nucleotide-binding domain-containing protein</fullName>
    </recommendedName>
</protein>
<gene>
    <name evidence="3" type="ORF">DILT_LOCUS9256</name>
</gene>
<dbReference type="OrthoDB" id="63267at2759"/>
<name>A0A3P7L7R1_DIBLA</name>
<evidence type="ECO:0000313" key="3">
    <source>
        <dbReference type="EMBL" id="VDN13425.1"/>
    </source>
</evidence>
<dbReference type="EMBL" id="UYRU01056347">
    <property type="protein sequence ID" value="VDN13425.1"/>
    <property type="molecule type" value="Genomic_DNA"/>
</dbReference>
<dbReference type="PROSITE" id="PS50042">
    <property type="entry name" value="CNMP_BINDING_3"/>
    <property type="match status" value="1"/>
</dbReference>
<organism evidence="3 4">
    <name type="scientific">Dibothriocephalus latus</name>
    <name type="common">Fish tapeworm</name>
    <name type="synonym">Diphyllobothrium latum</name>
    <dbReference type="NCBI Taxonomy" id="60516"/>
    <lineage>
        <taxon>Eukaryota</taxon>
        <taxon>Metazoa</taxon>
        <taxon>Spiralia</taxon>
        <taxon>Lophotrochozoa</taxon>
        <taxon>Platyhelminthes</taxon>
        <taxon>Cestoda</taxon>
        <taxon>Eucestoda</taxon>
        <taxon>Diphyllobothriidea</taxon>
        <taxon>Diphyllobothriidae</taxon>
        <taxon>Dibothriocephalus</taxon>
    </lineage>
</organism>
<dbReference type="InterPro" id="IPR014710">
    <property type="entry name" value="RmlC-like_jellyroll"/>
</dbReference>
<dbReference type="Proteomes" id="UP000281553">
    <property type="component" value="Unassembled WGS sequence"/>
</dbReference>
<dbReference type="InterPro" id="IPR000595">
    <property type="entry name" value="cNMP-bd_dom"/>
</dbReference>